<name>A0A0A3IJ43_9BACL</name>
<dbReference type="eggNOG" id="ENOG5031D7N">
    <property type="taxonomic scope" value="Bacteria"/>
</dbReference>
<keyword evidence="2" id="KW-1185">Reference proteome</keyword>
<dbReference type="RefSeq" id="WP_036201487.1">
    <property type="nucleotide sequence ID" value="NZ_AVCY01000003.1"/>
</dbReference>
<gene>
    <name evidence="1" type="ORF">CD33_14075</name>
</gene>
<accession>A0A0A3IJ43</accession>
<dbReference type="OrthoDB" id="244835at2"/>
<dbReference type="EMBL" id="JPVO01000053">
    <property type="protein sequence ID" value="KGR74882.1"/>
    <property type="molecule type" value="Genomic_DNA"/>
</dbReference>
<dbReference type="AlphaFoldDB" id="A0A0A3IJ43"/>
<evidence type="ECO:0000313" key="1">
    <source>
        <dbReference type="EMBL" id="KGR74882.1"/>
    </source>
</evidence>
<dbReference type="STRING" id="1384057.CD33_14075"/>
<evidence type="ECO:0000313" key="2">
    <source>
        <dbReference type="Proteomes" id="UP000030408"/>
    </source>
</evidence>
<sequence>MDFKNELHNYLQNLNALSYFLSLQDEIMEKFSFSGEIGELLDVKPDAVSILEKSAHLYGLDGELVMAELASANEEFNSLGVEFSISDEDNKSVRLNIKNKSVIYDIQKAMQLGDLSNRQMQMLNRSSLTSLMIYFESLIASIIKARLVKFPNAFNPNDKSIKYKDLMDFDSMDEALEHLIEIEVVDIMYNGFKVWIQYLSKSGIKIDMIEDLIEEINEISQRRNLFVHNDGVVNKIYLNKVDSKFIKEVKKNDRLSISKEYLKNAIKIIKIFGTIILLEAWRNFEKEDFDQNISYLSNLGFEGLRDEEWEFSKYIYEGIYKYSDYHAVKTSMQINIWLCQKQLGYFESIKDNISKFDVSGMQTYFKLCIHALLEENDDFFSLLEKEPNAISKDDLITWPIFKLIREDSRFSNFVN</sequence>
<proteinExistence type="predicted"/>
<reference evidence="1 2" key="1">
    <citation type="submission" date="2014-02" db="EMBL/GenBank/DDBJ databases">
        <title>Draft genome sequence of Lysinibacillus sinduriensis JCM 15800.</title>
        <authorList>
            <person name="Zhang F."/>
            <person name="Wang G."/>
            <person name="Zhang L."/>
        </authorList>
    </citation>
    <scope>NUCLEOTIDE SEQUENCE [LARGE SCALE GENOMIC DNA]</scope>
    <source>
        <strain evidence="1 2">JCM 15800</strain>
    </source>
</reference>
<protein>
    <submittedName>
        <fullName evidence="1">Uncharacterized protein</fullName>
    </submittedName>
</protein>
<comment type="caution">
    <text evidence="1">The sequence shown here is derived from an EMBL/GenBank/DDBJ whole genome shotgun (WGS) entry which is preliminary data.</text>
</comment>
<dbReference type="Proteomes" id="UP000030408">
    <property type="component" value="Unassembled WGS sequence"/>
</dbReference>
<organism evidence="1 2">
    <name type="scientific">Ureibacillus sinduriensis BLB-1 = JCM 15800</name>
    <dbReference type="NCBI Taxonomy" id="1384057"/>
    <lineage>
        <taxon>Bacteria</taxon>
        <taxon>Bacillati</taxon>
        <taxon>Bacillota</taxon>
        <taxon>Bacilli</taxon>
        <taxon>Bacillales</taxon>
        <taxon>Caryophanaceae</taxon>
        <taxon>Ureibacillus</taxon>
    </lineage>
</organism>